<feature type="domain" description="Expansin-like EG45" evidence="7">
    <location>
        <begin position="65"/>
        <end position="172"/>
    </location>
</feature>
<dbReference type="GO" id="GO:0009664">
    <property type="term" value="P:plant-type cell wall organization"/>
    <property type="evidence" value="ECO:0007669"/>
    <property type="project" value="InterPro"/>
</dbReference>
<dbReference type="InterPro" id="IPR007117">
    <property type="entry name" value="Expansin_CBD"/>
</dbReference>
<dbReference type="PANTHER" id="PTHR31867">
    <property type="entry name" value="EXPANSIN-A15"/>
    <property type="match status" value="1"/>
</dbReference>
<dbReference type="STRING" id="69332.A0A388KFC0"/>
<reference evidence="9 10" key="1">
    <citation type="journal article" date="2018" name="Cell">
        <title>The Chara Genome: Secondary Complexity and Implications for Plant Terrestrialization.</title>
        <authorList>
            <person name="Nishiyama T."/>
            <person name="Sakayama H."/>
            <person name="Vries J.D."/>
            <person name="Buschmann H."/>
            <person name="Saint-Marcoux D."/>
            <person name="Ullrich K.K."/>
            <person name="Haas F.B."/>
            <person name="Vanderstraeten L."/>
            <person name="Becker D."/>
            <person name="Lang D."/>
            <person name="Vosolsobe S."/>
            <person name="Rombauts S."/>
            <person name="Wilhelmsson P.K.I."/>
            <person name="Janitza P."/>
            <person name="Kern R."/>
            <person name="Heyl A."/>
            <person name="Rumpler F."/>
            <person name="Villalobos L.I.A.C."/>
            <person name="Clay J.M."/>
            <person name="Skokan R."/>
            <person name="Toyoda A."/>
            <person name="Suzuki Y."/>
            <person name="Kagoshima H."/>
            <person name="Schijlen E."/>
            <person name="Tajeshwar N."/>
            <person name="Catarino B."/>
            <person name="Hetherington A.J."/>
            <person name="Saltykova A."/>
            <person name="Bonnot C."/>
            <person name="Breuninger H."/>
            <person name="Symeonidi A."/>
            <person name="Radhakrishnan G.V."/>
            <person name="Van Nieuwerburgh F."/>
            <person name="Deforce D."/>
            <person name="Chang C."/>
            <person name="Karol K.G."/>
            <person name="Hedrich R."/>
            <person name="Ulvskov P."/>
            <person name="Glockner G."/>
            <person name="Delwiche C.F."/>
            <person name="Petrasek J."/>
            <person name="Van de Peer Y."/>
            <person name="Friml J."/>
            <person name="Beilby M."/>
            <person name="Dolan L."/>
            <person name="Kohara Y."/>
            <person name="Sugano S."/>
            <person name="Fujiyama A."/>
            <person name="Delaux P.-M."/>
            <person name="Quint M."/>
            <person name="TheiBen G."/>
            <person name="Hagemann M."/>
            <person name="Harholt J."/>
            <person name="Dunand C."/>
            <person name="Zachgo S."/>
            <person name="Langdale J."/>
            <person name="Maumus F."/>
            <person name="Straeten D.V.D."/>
            <person name="Gould S.B."/>
            <person name="Rensing S.A."/>
        </authorList>
    </citation>
    <scope>NUCLEOTIDE SEQUENCE [LARGE SCALE GENOMIC DNA]</scope>
    <source>
        <strain evidence="9 10">S276</strain>
    </source>
</reference>
<proteinExistence type="inferred from homology"/>
<evidence type="ECO:0000259" key="8">
    <source>
        <dbReference type="PROSITE" id="PS50843"/>
    </source>
</evidence>
<dbReference type="CDD" id="cd22271">
    <property type="entry name" value="DPBB_EXP_N-like"/>
    <property type="match status" value="1"/>
</dbReference>
<name>A0A388KFC0_CHABU</name>
<dbReference type="GO" id="GO:0016020">
    <property type="term" value="C:membrane"/>
    <property type="evidence" value="ECO:0007669"/>
    <property type="project" value="UniProtKB-SubCell"/>
</dbReference>
<dbReference type="OMA" id="FNMIIVT"/>
<dbReference type="InterPro" id="IPR007118">
    <property type="entry name" value="Expan_Lol_pI"/>
</dbReference>
<comment type="caution">
    <text evidence="9">The sequence shown here is derived from an EMBL/GenBank/DDBJ whole genome shotgun (WGS) entry which is preliminary data.</text>
</comment>
<dbReference type="PROSITE" id="PS50842">
    <property type="entry name" value="EXPANSIN_EG45"/>
    <property type="match status" value="1"/>
</dbReference>
<keyword evidence="6" id="KW-0961">Cell wall biogenesis/degradation</keyword>
<dbReference type="SMART" id="SM00837">
    <property type="entry name" value="DPBB_1"/>
    <property type="match status" value="1"/>
</dbReference>
<comment type="function">
    <text evidence="6">Causes loosening and extension of plant cell walls by disrupting non-covalent bonding between cellulose microfibrils and matrix glucans. No enzymatic activity has been found.</text>
</comment>
<evidence type="ECO:0000256" key="4">
    <source>
        <dbReference type="ARBA" id="ARBA00022729"/>
    </source>
</evidence>
<dbReference type="Gramene" id="GBG68762">
    <property type="protein sequence ID" value="GBG68762"/>
    <property type="gene ID" value="CBR_g3302"/>
</dbReference>
<feature type="chain" id="PRO_5017104854" description="Expansin" evidence="6">
    <location>
        <begin position="32"/>
        <end position="270"/>
    </location>
</feature>
<dbReference type="OrthoDB" id="5823761at2759"/>
<dbReference type="PRINTS" id="PR01226">
    <property type="entry name" value="EXPANSIN"/>
</dbReference>
<sequence length="270" mass="29626">MEIRTLRLSSLLRAVVLICMLLCSGAPVSDARWRKWIGRVCNPFTSAYGPWLSGKATFYSGGDQGNACGYGRLTGAIFGRNFAAVSPRIYLGGLACGMCLEVKCVGHPGCRRGVARVTVTDLCPARPPNMAFCAGGKLHLDLGRDVFPVICNPRVGVAPIRFRAVPCARYRTLNIILNGNRYGYMAIVVMSIPGSGRVIRMDVRGRGGRNWEPLRRDWGATFMRTGRPLRYPVSIRVSILGKLCRLIARNCIKGQFFNGRKLSCSYSASI</sequence>
<dbReference type="InterPro" id="IPR036749">
    <property type="entry name" value="Expansin_CBD_sf"/>
</dbReference>
<dbReference type="Pfam" id="PF01357">
    <property type="entry name" value="Expansin_C"/>
    <property type="match status" value="1"/>
</dbReference>
<evidence type="ECO:0000256" key="5">
    <source>
        <dbReference type="ARBA" id="ARBA00023136"/>
    </source>
</evidence>
<dbReference type="GO" id="GO:0005576">
    <property type="term" value="C:extracellular region"/>
    <property type="evidence" value="ECO:0007669"/>
    <property type="project" value="InterPro"/>
</dbReference>
<dbReference type="InterPro" id="IPR002963">
    <property type="entry name" value="Expansin"/>
</dbReference>
<dbReference type="SUPFAM" id="SSF49590">
    <property type="entry name" value="PHL pollen allergen"/>
    <property type="match status" value="1"/>
</dbReference>
<evidence type="ECO:0000256" key="3">
    <source>
        <dbReference type="ARBA" id="ARBA00022525"/>
    </source>
</evidence>
<keyword evidence="5" id="KW-0472">Membrane</keyword>
<dbReference type="Proteomes" id="UP000265515">
    <property type="component" value="Unassembled WGS sequence"/>
</dbReference>
<evidence type="ECO:0000256" key="6">
    <source>
        <dbReference type="RuleBase" id="RU365023"/>
    </source>
</evidence>
<dbReference type="AlphaFoldDB" id="A0A388KFC0"/>
<gene>
    <name evidence="9" type="ORF">CBR_g3302</name>
</gene>
<keyword evidence="10" id="KW-1185">Reference proteome</keyword>
<dbReference type="Pfam" id="PF03330">
    <property type="entry name" value="DPBB_1"/>
    <property type="match status" value="1"/>
</dbReference>
<evidence type="ECO:0000313" key="9">
    <source>
        <dbReference type="EMBL" id="GBG68762.1"/>
    </source>
</evidence>
<accession>A0A388KFC0</accession>
<evidence type="ECO:0000313" key="10">
    <source>
        <dbReference type="Proteomes" id="UP000265515"/>
    </source>
</evidence>
<feature type="signal peptide" evidence="6">
    <location>
        <begin position="1"/>
        <end position="31"/>
    </location>
</feature>
<dbReference type="Gene3D" id="2.40.40.10">
    <property type="entry name" value="RlpA-like domain"/>
    <property type="match status" value="1"/>
</dbReference>
<comment type="similarity">
    <text evidence="1 6">Belongs to the expansin family. Expansin A subfamily.</text>
</comment>
<keyword evidence="4 6" id="KW-0732">Signal</keyword>
<keyword evidence="3 6" id="KW-0964">Secreted</keyword>
<dbReference type="Gene3D" id="2.60.40.760">
    <property type="entry name" value="Expansin, cellulose-binding-like domain"/>
    <property type="match status" value="1"/>
</dbReference>
<dbReference type="PROSITE" id="PS50843">
    <property type="entry name" value="EXPANSIN_CBD"/>
    <property type="match status" value="1"/>
</dbReference>
<dbReference type="InterPro" id="IPR036908">
    <property type="entry name" value="RlpA-like_sf"/>
</dbReference>
<evidence type="ECO:0000256" key="2">
    <source>
        <dbReference type="ARBA" id="ARBA00022512"/>
    </source>
</evidence>
<dbReference type="InterPro" id="IPR009009">
    <property type="entry name" value="RlpA-like_DPBB"/>
</dbReference>
<protein>
    <recommendedName>
        <fullName evidence="6">Expansin</fullName>
    </recommendedName>
</protein>
<dbReference type="InterPro" id="IPR007112">
    <property type="entry name" value="Expansin/allergen_DPBB_dom"/>
</dbReference>
<organism evidence="9 10">
    <name type="scientific">Chara braunii</name>
    <name type="common">Braun's stonewort</name>
    <dbReference type="NCBI Taxonomy" id="69332"/>
    <lineage>
        <taxon>Eukaryota</taxon>
        <taxon>Viridiplantae</taxon>
        <taxon>Streptophyta</taxon>
        <taxon>Charophyceae</taxon>
        <taxon>Charales</taxon>
        <taxon>Characeae</taxon>
        <taxon>Chara</taxon>
    </lineage>
</organism>
<keyword evidence="2 6" id="KW-0134">Cell wall</keyword>
<comment type="subcellular location">
    <subcellularLocation>
        <location evidence="6">Secreted</location>
        <location evidence="6">Cell wall</location>
    </subcellularLocation>
    <subcellularLocation>
        <location evidence="6">Membrane</location>
        <topology evidence="6">Peripheral membrane protein</topology>
    </subcellularLocation>
</comment>
<evidence type="ECO:0000259" key="7">
    <source>
        <dbReference type="PROSITE" id="PS50842"/>
    </source>
</evidence>
<evidence type="ECO:0000256" key="1">
    <source>
        <dbReference type="ARBA" id="ARBA00005392"/>
    </source>
</evidence>
<feature type="domain" description="Expansin-like CBD" evidence="8">
    <location>
        <begin position="183"/>
        <end position="264"/>
    </location>
</feature>
<dbReference type="SUPFAM" id="SSF50685">
    <property type="entry name" value="Barwin-like endoglucanases"/>
    <property type="match status" value="1"/>
</dbReference>
<dbReference type="PRINTS" id="PR01225">
    <property type="entry name" value="EXPANSNFAMLY"/>
</dbReference>
<dbReference type="EMBL" id="BFEA01000105">
    <property type="protein sequence ID" value="GBG68762.1"/>
    <property type="molecule type" value="Genomic_DNA"/>
</dbReference>